<sequence>MSFFAVAQTYVDTHDPDDEEIKSLLSKQNDLNAFGAADLKVGDLKRERALLVGAYGGFIINRRYLFGVAGYGLVTNVEFEGLVQGQTDEKKLNLHGGYGGVLIGWTIAHKELVHISIPIVLGAGSFDVVDKDFFVNNPADSEFTIESSVFFVAEPGLEAEFNITKYFRLGAGLTYRYISGVELENVKDDEITGTTAIISFRFGRF</sequence>
<gene>
    <name evidence="1" type="ORF">SAMN05421640_0608</name>
</gene>
<organism evidence="1 2">
    <name type="scientific">Ekhidna lutea</name>
    <dbReference type="NCBI Taxonomy" id="447679"/>
    <lineage>
        <taxon>Bacteria</taxon>
        <taxon>Pseudomonadati</taxon>
        <taxon>Bacteroidota</taxon>
        <taxon>Cytophagia</taxon>
        <taxon>Cytophagales</taxon>
        <taxon>Reichenbachiellaceae</taxon>
        <taxon>Ekhidna</taxon>
    </lineage>
</organism>
<keyword evidence="2" id="KW-1185">Reference proteome</keyword>
<evidence type="ECO:0000313" key="2">
    <source>
        <dbReference type="Proteomes" id="UP000198393"/>
    </source>
</evidence>
<proteinExistence type="predicted"/>
<evidence type="ECO:0000313" key="1">
    <source>
        <dbReference type="EMBL" id="SNS54620.1"/>
    </source>
</evidence>
<accession>A0A239FC44</accession>
<dbReference type="RefSeq" id="WP_089355362.1">
    <property type="nucleotide sequence ID" value="NZ_FZPD01000001.1"/>
</dbReference>
<protein>
    <recommendedName>
        <fullName evidence="3">Outer membrane protein beta-barrel domain-containing protein</fullName>
    </recommendedName>
</protein>
<name>A0A239FC44_EKHLU</name>
<dbReference type="AlphaFoldDB" id="A0A239FC44"/>
<dbReference type="OrthoDB" id="1122635at2"/>
<evidence type="ECO:0008006" key="3">
    <source>
        <dbReference type="Google" id="ProtNLM"/>
    </source>
</evidence>
<reference evidence="1 2" key="1">
    <citation type="submission" date="2017-06" db="EMBL/GenBank/DDBJ databases">
        <authorList>
            <person name="Kim H.J."/>
            <person name="Triplett B.A."/>
        </authorList>
    </citation>
    <scope>NUCLEOTIDE SEQUENCE [LARGE SCALE GENOMIC DNA]</scope>
    <source>
        <strain evidence="1 2">DSM 19307</strain>
    </source>
</reference>
<dbReference type="Proteomes" id="UP000198393">
    <property type="component" value="Unassembled WGS sequence"/>
</dbReference>
<dbReference type="EMBL" id="FZPD01000001">
    <property type="protein sequence ID" value="SNS54620.1"/>
    <property type="molecule type" value="Genomic_DNA"/>
</dbReference>